<accession>A0A8H6C5Y3</accession>
<dbReference type="EMBL" id="JACCJB010000027">
    <property type="protein sequence ID" value="KAF6217493.1"/>
    <property type="molecule type" value="Genomic_DNA"/>
</dbReference>
<proteinExistence type="predicted"/>
<feature type="domain" description="FAD-binding" evidence="7">
    <location>
        <begin position="348"/>
        <end position="381"/>
    </location>
</feature>
<dbReference type="SUPFAM" id="SSF51905">
    <property type="entry name" value="FAD/NAD(P)-binding domain"/>
    <property type="match status" value="1"/>
</dbReference>
<organism evidence="8 9">
    <name type="scientific">Letharia lupina</name>
    <dbReference type="NCBI Taxonomy" id="560253"/>
    <lineage>
        <taxon>Eukaryota</taxon>
        <taxon>Fungi</taxon>
        <taxon>Dikarya</taxon>
        <taxon>Ascomycota</taxon>
        <taxon>Pezizomycotina</taxon>
        <taxon>Lecanoromycetes</taxon>
        <taxon>OSLEUM clade</taxon>
        <taxon>Lecanoromycetidae</taxon>
        <taxon>Lecanorales</taxon>
        <taxon>Lecanorineae</taxon>
        <taxon>Parmeliaceae</taxon>
        <taxon>Letharia</taxon>
    </lineage>
</organism>
<evidence type="ECO:0000256" key="6">
    <source>
        <dbReference type="SAM" id="MobiDB-lite"/>
    </source>
</evidence>
<gene>
    <name evidence="8" type="ORF">HO133_006831</name>
</gene>
<dbReference type="Proteomes" id="UP000593566">
    <property type="component" value="Unassembled WGS sequence"/>
</dbReference>
<evidence type="ECO:0000313" key="9">
    <source>
        <dbReference type="Proteomes" id="UP000593566"/>
    </source>
</evidence>
<dbReference type="AlphaFoldDB" id="A0A8H6C5Y3"/>
<dbReference type="Pfam" id="PF01494">
    <property type="entry name" value="FAD_binding_3"/>
    <property type="match status" value="1"/>
</dbReference>
<sequence>MTPITTQQPILILGAGISGLALAQGLLKSNTPFRIYERDTHFNLRAQGYRVRIIGPGIEALQSVLSSELYQRLEASCATNALGGSSPSARLNALSAEELESFFGKAGPPGMGGQPGKSGPGKSGHGMSMGQKPEGSPEPLNADRMVLRSVLMRGLEEHVEFGKEFSAYEITPSGVVLHFSDGSEAQGSLLVGADGASSRVRKQFVPQLGLMDTEGRFFYGKSTLTPELEEKFNERCLKGMAVIQDRTGDVPVTLLLEPVRFKDNEFRKELPKDYVYWVLLAKKGVQGMNDAELLGLTNNESAELAKKLTSHWHPSFHALLDQQDSAQTSLLRIISAPPNIPTWEPSSRITLIGDAAHVMSPTAGIGATCALRDAAMLAEVLRDEGITKEGVGRYEEFMRQNAQEGISRSAMGGKHMFGMRPFEELAKVTV</sequence>
<dbReference type="PANTHER" id="PTHR47178">
    <property type="entry name" value="MONOOXYGENASE, FAD-BINDING"/>
    <property type="match status" value="1"/>
</dbReference>
<dbReference type="Gene3D" id="3.50.50.60">
    <property type="entry name" value="FAD/NAD(P)-binding domain"/>
    <property type="match status" value="1"/>
</dbReference>
<evidence type="ECO:0000313" key="8">
    <source>
        <dbReference type="EMBL" id="KAF6217493.1"/>
    </source>
</evidence>
<dbReference type="PANTHER" id="PTHR47178:SF5">
    <property type="entry name" value="FAD-BINDING DOMAIN-CONTAINING PROTEIN"/>
    <property type="match status" value="1"/>
</dbReference>
<evidence type="ECO:0000256" key="2">
    <source>
        <dbReference type="ARBA" id="ARBA00022630"/>
    </source>
</evidence>
<dbReference type="GeneID" id="59335231"/>
<feature type="compositionally biased region" description="Gly residues" evidence="6">
    <location>
        <begin position="107"/>
        <end position="124"/>
    </location>
</feature>
<dbReference type="InterPro" id="IPR036188">
    <property type="entry name" value="FAD/NAD-bd_sf"/>
</dbReference>
<keyword evidence="2" id="KW-0285">Flavoprotein</keyword>
<keyword evidence="4" id="KW-0560">Oxidoreductase</keyword>
<evidence type="ECO:0000256" key="1">
    <source>
        <dbReference type="ARBA" id="ARBA00001974"/>
    </source>
</evidence>
<evidence type="ECO:0000256" key="5">
    <source>
        <dbReference type="ARBA" id="ARBA00023033"/>
    </source>
</evidence>
<evidence type="ECO:0000256" key="4">
    <source>
        <dbReference type="ARBA" id="ARBA00023002"/>
    </source>
</evidence>
<keyword evidence="3" id="KW-0274">FAD</keyword>
<dbReference type="GO" id="GO:0004497">
    <property type="term" value="F:monooxygenase activity"/>
    <property type="evidence" value="ECO:0007669"/>
    <property type="project" value="UniProtKB-KW"/>
</dbReference>
<dbReference type="PRINTS" id="PR00420">
    <property type="entry name" value="RNGMNOXGNASE"/>
</dbReference>
<keyword evidence="5" id="KW-0503">Monooxygenase</keyword>
<evidence type="ECO:0000259" key="7">
    <source>
        <dbReference type="Pfam" id="PF01494"/>
    </source>
</evidence>
<dbReference type="RefSeq" id="XP_037146928.1">
    <property type="nucleotide sequence ID" value="XM_037297727.1"/>
</dbReference>
<comment type="cofactor">
    <cofactor evidence="1">
        <name>FAD</name>
        <dbReference type="ChEBI" id="CHEBI:57692"/>
    </cofactor>
</comment>
<feature type="region of interest" description="Disordered" evidence="6">
    <location>
        <begin position="104"/>
        <end position="140"/>
    </location>
</feature>
<comment type="caution">
    <text evidence="8">The sequence shown here is derived from an EMBL/GenBank/DDBJ whole genome shotgun (WGS) entry which is preliminary data.</text>
</comment>
<protein>
    <recommendedName>
        <fullName evidence="7">FAD-binding domain-containing protein</fullName>
    </recommendedName>
</protein>
<dbReference type="GO" id="GO:0071949">
    <property type="term" value="F:FAD binding"/>
    <property type="evidence" value="ECO:0007669"/>
    <property type="project" value="InterPro"/>
</dbReference>
<reference evidence="8 9" key="1">
    <citation type="journal article" date="2020" name="Genomics">
        <title>Complete, high-quality genomes from long-read metagenomic sequencing of two wolf lichen thalli reveals enigmatic genome architecture.</title>
        <authorList>
            <person name="McKenzie S.K."/>
            <person name="Walston R.F."/>
            <person name="Allen J.L."/>
        </authorList>
    </citation>
    <scope>NUCLEOTIDE SEQUENCE [LARGE SCALE GENOMIC DNA]</scope>
    <source>
        <strain evidence="8">WasteWater1</strain>
    </source>
</reference>
<keyword evidence="9" id="KW-1185">Reference proteome</keyword>
<evidence type="ECO:0000256" key="3">
    <source>
        <dbReference type="ARBA" id="ARBA00022827"/>
    </source>
</evidence>
<name>A0A8H6C5Y3_9LECA</name>
<dbReference type="InterPro" id="IPR002938">
    <property type="entry name" value="FAD-bd"/>
</dbReference>